<dbReference type="PANTHER" id="PTHR12814:SF2">
    <property type="entry name" value="RNA-BINDING PROTEIN NOB1"/>
    <property type="match status" value="1"/>
</dbReference>
<dbReference type="GO" id="GO:0004521">
    <property type="term" value="F:RNA endonuclease activity"/>
    <property type="evidence" value="ECO:0007669"/>
    <property type="project" value="TreeGrafter"/>
</dbReference>
<keyword evidence="1" id="KW-0540">Nuclease</keyword>
<dbReference type="Pfam" id="PF17146">
    <property type="entry name" value="PIN_6"/>
    <property type="match status" value="1"/>
</dbReference>
<dbReference type="GO" id="GO:0030490">
    <property type="term" value="P:maturation of SSU-rRNA"/>
    <property type="evidence" value="ECO:0007669"/>
    <property type="project" value="TreeGrafter"/>
</dbReference>
<evidence type="ECO:0000256" key="3">
    <source>
        <dbReference type="ARBA" id="ARBA00022801"/>
    </source>
</evidence>
<proteinExistence type="predicted"/>
<name>A0A498H1U9_9EURY</name>
<evidence type="ECO:0000313" key="5">
    <source>
        <dbReference type="EMBL" id="RXE56941.1"/>
    </source>
</evidence>
<dbReference type="InterPro" id="IPR039907">
    <property type="entry name" value="NOB1"/>
</dbReference>
<sequence length="151" mass="16690">MRSVLDASVFFSDLSITGEAYTTPSVVAELVDLRSKCRYEALLATGLVVREPEEHYRSAVETAAAECGDAERLSGTDREILALALELAAVLVTDDFAVQNVAHRLKISTRSIHQRSARPIRWRFRCSGCGRFYREAGECPVCGAAIKRKLK</sequence>
<keyword evidence="3" id="KW-0378">Hydrolase</keyword>
<dbReference type="InterPro" id="IPR029060">
    <property type="entry name" value="PIN-like_dom_sf"/>
</dbReference>
<dbReference type="SMART" id="SM00670">
    <property type="entry name" value="PINc"/>
    <property type="match status" value="1"/>
</dbReference>
<dbReference type="EMBL" id="LHQS01000001">
    <property type="protein sequence ID" value="RXE56941.1"/>
    <property type="molecule type" value="Genomic_DNA"/>
</dbReference>
<comment type="caution">
    <text evidence="5">The sequence shown here is derived from an EMBL/GenBank/DDBJ whole genome shotgun (WGS) entry which is preliminary data.</text>
</comment>
<protein>
    <submittedName>
        <fullName evidence="5">Nucleotide-binding protein</fullName>
    </submittedName>
</protein>
<organism evidence="5 6">
    <name type="scientific">Methanoculleus taiwanensis</name>
    <dbReference type="NCBI Taxonomy" id="1550565"/>
    <lineage>
        <taxon>Archaea</taxon>
        <taxon>Methanobacteriati</taxon>
        <taxon>Methanobacteriota</taxon>
        <taxon>Stenosarchaea group</taxon>
        <taxon>Methanomicrobia</taxon>
        <taxon>Methanomicrobiales</taxon>
        <taxon>Methanomicrobiaceae</taxon>
        <taxon>Methanoculleus</taxon>
    </lineage>
</organism>
<dbReference type="CDD" id="cd09876">
    <property type="entry name" value="PIN_Nob1-like"/>
    <property type="match status" value="1"/>
</dbReference>
<dbReference type="Gene3D" id="3.40.50.1010">
    <property type="entry name" value="5'-nuclease"/>
    <property type="match status" value="1"/>
</dbReference>
<dbReference type="InterPro" id="IPR002716">
    <property type="entry name" value="PIN_dom"/>
</dbReference>
<feature type="domain" description="PIN" evidence="4">
    <location>
        <begin position="1"/>
        <end position="100"/>
    </location>
</feature>
<dbReference type="GO" id="GO:0016787">
    <property type="term" value="F:hydrolase activity"/>
    <property type="evidence" value="ECO:0007669"/>
    <property type="project" value="UniProtKB-KW"/>
</dbReference>
<dbReference type="Proteomes" id="UP000290932">
    <property type="component" value="Unassembled WGS sequence"/>
</dbReference>
<dbReference type="GO" id="GO:0046872">
    <property type="term" value="F:metal ion binding"/>
    <property type="evidence" value="ECO:0007669"/>
    <property type="project" value="UniProtKB-KW"/>
</dbReference>
<dbReference type="OrthoDB" id="27944at2157"/>
<accession>A0A498H1U9</accession>
<evidence type="ECO:0000313" key="6">
    <source>
        <dbReference type="Proteomes" id="UP000290932"/>
    </source>
</evidence>
<dbReference type="RefSeq" id="WP_128692690.1">
    <property type="nucleotide sequence ID" value="NZ_LHQS01000001.1"/>
</dbReference>
<dbReference type="SUPFAM" id="SSF88723">
    <property type="entry name" value="PIN domain-like"/>
    <property type="match status" value="1"/>
</dbReference>
<keyword evidence="2" id="KW-0479">Metal-binding</keyword>
<keyword evidence="6" id="KW-1185">Reference proteome</keyword>
<dbReference type="Gene3D" id="2.20.28.10">
    <property type="match status" value="1"/>
</dbReference>
<evidence type="ECO:0000256" key="2">
    <source>
        <dbReference type="ARBA" id="ARBA00022723"/>
    </source>
</evidence>
<evidence type="ECO:0000259" key="4">
    <source>
        <dbReference type="SMART" id="SM00670"/>
    </source>
</evidence>
<dbReference type="AlphaFoldDB" id="A0A498H1U9"/>
<evidence type="ECO:0000256" key="1">
    <source>
        <dbReference type="ARBA" id="ARBA00022722"/>
    </source>
</evidence>
<dbReference type="PANTHER" id="PTHR12814">
    <property type="entry name" value="RNA-BINDING PROTEIN NOB1"/>
    <property type="match status" value="1"/>
</dbReference>
<reference evidence="5 6" key="1">
    <citation type="journal article" date="2015" name="Int. J. Syst. Evol. Microbiol.">
        <title>Methanoculleus taiwanensis sp. nov., a methanogen isolated from deep marine sediment at the deformation front area near Taiwan.</title>
        <authorList>
            <person name="Weng C.Y."/>
            <person name="Chen S.C."/>
            <person name="Lai M.C."/>
            <person name="Wu S.Y."/>
            <person name="Lin S."/>
            <person name="Yang T.F."/>
            <person name="Chen P.C."/>
        </authorList>
    </citation>
    <scope>NUCLEOTIDE SEQUENCE [LARGE SCALE GENOMIC DNA]</scope>
    <source>
        <strain evidence="5 6">CYW4</strain>
    </source>
</reference>
<dbReference type="InterPro" id="IPR033411">
    <property type="entry name" value="Ribonuclease_PIN"/>
</dbReference>
<dbReference type="GO" id="GO:0030688">
    <property type="term" value="C:preribosome, small subunit precursor"/>
    <property type="evidence" value="ECO:0007669"/>
    <property type="project" value="TreeGrafter"/>
</dbReference>
<gene>
    <name evidence="5" type="ORF">ABH15_02000</name>
</gene>